<dbReference type="EMBL" id="UOEU01000932">
    <property type="protein sequence ID" value="VAW42574.1"/>
    <property type="molecule type" value="Genomic_DNA"/>
</dbReference>
<sequence length="351" mass="38914">MKSLFLLMLPIFLLACNRASQPEETVDSTANQIEVSDNEEPAGILFEFVGTAQLPSGFDAAGHRGARGLLPENMLPAFEAALDLGVTTLELDLHFTQDGEVVVWHDPLIDDAKCRLPDNPADPDAPNPKNPLRRIFISQQPLSVVQSYQCDLNADNGRFPTQTPHDMPLSGSDYRIITLNELFDFVEQYANSELKTAAQRANAANVQFNIETKRKPDNPEYIDDGFTGGEAGPFELAILEIVNGRSLTERVIIQSFDHRSLRTIRELDSDIRLAALTTGGEAKVQVYAGYKFNIWSPNKRDVTADLINAAHEEGLLVIPWTVNEVEEMQQLIAWGVDGLITDYPDRLLGLP</sequence>
<name>A0A3B0WG41_9ZZZZ</name>
<dbReference type="EC" id="3.1.4.46" evidence="2"/>
<keyword evidence="2" id="KW-0378">Hydrolase</keyword>
<dbReference type="Gene3D" id="3.20.20.190">
    <property type="entry name" value="Phosphatidylinositol (PI) phosphodiesterase"/>
    <property type="match status" value="1"/>
</dbReference>
<dbReference type="PROSITE" id="PS51257">
    <property type="entry name" value="PROKAR_LIPOPROTEIN"/>
    <property type="match status" value="1"/>
</dbReference>
<dbReference type="PROSITE" id="PS51704">
    <property type="entry name" value="GP_PDE"/>
    <property type="match status" value="1"/>
</dbReference>
<dbReference type="InterPro" id="IPR017946">
    <property type="entry name" value="PLC-like_Pdiesterase_TIM-brl"/>
</dbReference>
<dbReference type="Pfam" id="PF03009">
    <property type="entry name" value="GDPD"/>
    <property type="match status" value="1"/>
</dbReference>
<organism evidence="2">
    <name type="scientific">hydrothermal vent metagenome</name>
    <dbReference type="NCBI Taxonomy" id="652676"/>
    <lineage>
        <taxon>unclassified sequences</taxon>
        <taxon>metagenomes</taxon>
        <taxon>ecological metagenomes</taxon>
    </lineage>
</organism>
<gene>
    <name evidence="2" type="ORF">MNBD_CHLOROFLEXI01-1445</name>
</gene>
<accession>A0A3B0WG41</accession>
<evidence type="ECO:0000259" key="1">
    <source>
        <dbReference type="PROSITE" id="PS51704"/>
    </source>
</evidence>
<dbReference type="GO" id="GO:0006629">
    <property type="term" value="P:lipid metabolic process"/>
    <property type="evidence" value="ECO:0007669"/>
    <property type="project" value="InterPro"/>
</dbReference>
<reference evidence="2" key="1">
    <citation type="submission" date="2018-06" db="EMBL/GenBank/DDBJ databases">
        <authorList>
            <person name="Zhirakovskaya E."/>
        </authorList>
    </citation>
    <scope>NUCLEOTIDE SEQUENCE</scope>
</reference>
<dbReference type="GO" id="GO:0008889">
    <property type="term" value="F:glycerophosphodiester phosphodiesterase activity"/>
    <property type="evidence" value="ECO:0007669"/>
    <property type="project" value="UniProtKB-EC"/>
</dbReference>
<feature type="domain" description="GP-PDE" evidence="1">
    <location>
        <begin position="58"/>
        <end position="351"/>
    </location>
</feature>
<dbReference type="AlphaFoldDB" id="A0A3B0WG41"/>
<dbReference type="PANTHER" id="PTHR46211">
    <property type="entry name" value="GLYCEROPHOSPHORYL DIESTER PHOSPHODIESTERASE"/>
    <property type="match status" value="1"/>
</dbReference>
<proteinExistence type="predicted"/>
<dbReference type="PANTHER" id="PTHR46211:SF14">
    <property type="entry name" value="GLYCEROPHOSPHODIESTER PHOSPHODIESTERASE"/>
    <property type="match status" value="1"/>
</dbReference>
<evidence type="ECO:0000313" key="2">
    <source>
        <dbReference type="EMBL" id="VAW42574.1"/>
    </source>
</evidence>
<dbReference type="InterPro" id="IPR030395">
    <property type="entry name" value="GP_PDE_dom"/>
</dbReference>
<protein>
    <submittedName>
        <fullName evidence="2">Glycerophosphoryl diester phosphodiesterase</fullName>
        <ecNumber evidence="2">3.1.4.46</ecNumber>
    </submittedName>
</protein>
<dbReference type="SUPFAM" id="SSF51695">
    <property type="entry name" value="PLC-like phosphodiesterases"/>
    <property type="match status" value="1"/>
</dbReference>